<accession>A0A6J1MI79</accession>
<sequence>MYLYAVFFIILLVRQSSALKYLFVPENDEFFNDCSKQPDNALNINGIFDMSNFTIMQKDDVIQMSGNITVIWQIHPGDRIQMSFQLFRFDRIGWVQTPYSMTVFNICPILYDEPQYWYKYWTKNIINKEDVKDKCFYSGTQLIHKPFELNLVFELTGLPLNGRYKSIVTVQAFSTKNVKRETSICVEVEGHFERLN</sequence>
<feature type="signal peptide" evidence="1">
    <location>
        <begin position="1"/>
        <end position="18"/>
    </location>
</feature>
<evidence type="ECO:0000256" key="1">
    <source>
        <dbReference type="SAM" id="SignalP"/>
    </source>
</evidence>
<dbReference type="KEGG" id="dhe:111605044"/>
<dbReference type="AlphaFoldDB" id="A0A6J1MI79"/>
<reference evidence="3" key="1">
    <citation type="submission" date="2025-08" db="UniProtKB">
        <authorList>
            <consortium name="RefSeq"/>
        </authorList>
    </citation>
    <scope>IDENTIFICATION</scope>
    <source>
        <strain evidence="3">15085-1641.00</strain>
        <tissue evidence="3">Whole body</tissue>
    </source>
</reference>
<dbReference type="OMA" id="TVRNMCA"/>
<evidence type="ECO:0000313" key="3">
    <source>
        <dbReference type="RefSeq" id="XP_023179148.2"/>
    </source>
</evidence>
<keyword evidence="1" id="KW-0732">Signal</keyword>
<dbReference type="SMART" id="SM00675">
    <property type="entry name" value="DM11"/>
    <property type="match status" value="1"/>
</dbReference>
<proteinExistence type="predicted"/>
<dbReference type="Proteomes" id="UP000504633">
    <property type="component" value="Unplaced"/>
</dbReference>
<dbReference type="RefSeq" id="XP_023179148.2">
    <property type="nucleotide sequence ID" value="XM_023323380.2"/>
</dbReference>
<protein>
    <submittedName>
        <fullName evidence="3">Uncharacterized protein LOC111605044</fullName>
    </submittedName>
</protein>
<evidence type="ECO:0000313" key="2">
    <source>
        <dbReference type="Proteomes" id="UP000504633"/>
    </source>
</evidence>
<dbReference type="InterPro" id="IPR006601">
    <property type="entry name" value="Uncharacterised_DM11_DROME"/>
</dbReference>
<dbReference type="GeneID" id="111605044"/>
<gene>
    <name evidence="3" type="primary">LOC111605044</name>
</gene>
<feature type="chain" id="PRO_5026784671" evidence="1">
    <location>
        <begin position="19"/>
        <end position="196"/>
    </location>
</feature>
<keyword evidence="2" id="KW-1185">Reference proteome</keyword>
<dbReference type="OrthoDB" id="7975395at2759"/>
<name>A0A6J1MI79_DROHY</name>
<organism evidence="2 3">
    <name type="scientific">Drosophila hydei</name>
    <name type="common">Fruit fly</name>
    <dbReference type="NCBI Taxonomy" id="7224"/>
    <lineage>
        <taxon>Eukaryota</taxon>
        <taxon>Metazoa</taxon>
        <taxon>Ecdysozoa</taxon>
        <taxon>Arthropoda</taxon>
        <taxon>Hexapoda</taxon>
        <taxon>Insecta</taxon>
        <taxon>Pterygota</taxon>
        <taxon>Neoptera</taxon>
        <taxon>Endopterygota</taxon>
        <taxon>Diptera</taxon>
        <taxon>Brachycera</taxon>
        <taxon>Muscomorpha</taxon>
        <taxon>Ephydroidea</taxon>
        <taxon>Drosophilidae</taxon>
        <taxon>Drosophila</taxon>
    </lineage>
</organism>